<accession>A0ABV7YQE6</accession>
<dbReference type="InterPro" id="IPR010982">
    <property type="entry name" value="Lambda_DNA-bd_dom_sf"/>
</dbReference>
<evidence type="ECO:0000256" key="2">
    <source>
        <dbReference type="ARBA" id="ARBA00023125"/>
    </source>
</evidence>
<feature type="domain" description="HTH lacI-type" evidence="4">
    <location>
        <begin position="5"/>
        <end position="52"/>
    </location>
</feature>
<comment type="caution">
    <text evidence="5">The sequence shown here is derived from an EMBL/GenBank/DDBJ whole genome shotgun (WGS) entry which is preliminary data.</text>
</comment>
<sequence length="336" mass="37967">MKNNVSIKTIADKLQISMSTVSRALHGNTRIGLKTREKVNELAKELHYVPNPGNVYLQGKQTYEIGIIVPALKEEFFVKIIDVLENELRPLGYHLHIFQSQENEDCQIRALDYFKKMRVDGILCSLASNTKRYDKFLEVEEFGIPIVFFDRTPRGISSFSVKSNTEGGALKVMEFLKNKGINKVALINGPANLDTSGDRLNGYLMGVEKFRMESSPSLIKSVALTPESVLEVVKEFVSAKCLPEAVFTFNDYIALYLMKAMKNLGLEPNKDMLIASYGNLPFISHLENPPIVSVEQFPERLGLSALEMLLKRIDSEEPMKPHFKMIDTELVIYPRG</sequence>
<evidence type="ECO:0000313" key="5">
    <source>
        <dbReference type="EMBL" id="MFC3809072.1"/>
    </source>
</evidence>
<keyword evidence="1" id="KW-0805">Transcription regulation</keyword>
<dbReference type="Gene3D" id="3.40.50.2300">
    <property type="match status" value="2"/>
</dbReference>
<keyword evidence="6" id="KW-1185">Reference proteome</keyword>
<name>A0ABV7YQE6_9BACT</name>
<reference evidence="6" key="1">
    <citation type="journal article" date="2019" name="Int. J. Syst. Evol. Microbiol.">
        <title>The Global Catalogue of Microorganisms (GCM) 10K type strain sequencing project: providing services to taxonomists for standard genome sequencing and annotation.</title>
        <authorList>
            <consortium name="The Broad Institute Genomics Platform"/>
            <consortium name="The Broad Institute Genome Sequencing Center for Infectious Disease"/>
            <person name="Wu L."/>
            <person name="Ma J."/>
        </authorList>
    </citation>
    <scope>NUCLEOTIDE SEQUENCE [LARGE SCALE GENOMIC DNA]</scope>
    <source>
        <strain evidence="6">CECT 7956</strain>
    </source>
</reference>
<dbReference type="InterPro" id="IPR028082">
    <property type="entry name" value="Peripla_BP_I"/>
</dbReference>
<dbReference type="PANTHER" id="PTHR30146:SF109">
    <property type="entry name" value="HTH-TYPE TRANSCRIPTIONAL REGULATOR GALS"/>
    <property type="match status" value="1"/>
</dbReference>
<dbReference type="SMART" id="SM00354">
    <property type="entry name" value="HTH_LACI"/>
    <property type="match status" value="1"/>
</dbReference>
<evidence type="ECO:0000256" key="3">
    <source>
        <dbReference type="ARBA" id="ARBA00023163"/>
    </source>
</evidence>
<dbReference type="CDD" id="cd06267">
    <property type="entry name" value="PBP1_LacI_sugar_binding-like"/>
    <property type="match status" value="1"/>
</dbReference>
<dbReference type="PANTHER" id="PTHR30146">
    <property type="entry name" value="LACI-RELATED TRANSCRIPTIONAL REPRESSOR"/>
    <property type="match status" value="1"/>
</dbReference>
<evidence type="ECO:0000256" key="1">
    <source>
        <dbReference type="ARBA" id="ARBA00023015"/>
    </source>
</evidence>
<dbReference type="Proteomes" id="UP001595616">
    <property type="component" value="Unassembled WGS sequence"/>
</dbReference>
<dbReference type="EMBL" id="JBHRYQ010000001">
    <property type="protein sequence ID" value="MFC3809072.1"/>
    <property type="molecule type" value="Genomic_DNA"/>
</dbReference>
<dbReference type="SUPFAM" id="SSF53822">
    <property type="entry name" value="Periplasmic binding protein-like I"/>
    <property type="match status" value="1"/>
</dbReference>
<gene>
    <name evidence="5" type="ORF">ACFOOI_00280</name>
</gene>
<keyword evidence="3" id="KW-0804">Transcription</keyword>
<dbReference type="GO" id="GO:0003677">
    <property type="term" value="F:DNA binding"/>
    <property type="evidence" value="ECO:0007669"/>
    <property type="project" value="UniProtKB-KW"/>
</dbReference>
<dbReference type="Pfam" id="PF00532">
    <property type="entry name" value="Peripla_BP_1"/>
    <property type="match status" value="1"/>
</dbReference>
<dbReference type="SUPFAM" id="SSF47413">
    <property type="entry name" value="lambda repressor-like DNA-binding domains"/>
    <property type="match status" value="1"/>
</dbReference>
<dbReference type="RefSeq" id="WP_379833594.1">
    <property type="nucleotide sequence ID" value="NZ_JBHRYQ010000001.1"/>
</dbReference>
<evidence type="ECO:0000259" key="4">
    <source>
        <dbReference type="PROSITE" id="PS50932"/>
    </source>
</evidence>
<organism evidence="5 6">
    <name type="scientific">Lacihabitans lacunae</name>
    <dbReference type="NCBI Taxonomy" id="1028214"/>
    <lineage>
        <taxon>Bacteria</taxon>
        <taxon>Pseudomonadati</taxon>
        <taxon>Bacteroidota</taxon>
        <taxon>Cytophagia</taxon>
        <taxon>Cytophagales</taxon>
        <taxon>Leadbetterellaceae</taxon>
        <taxon>Lacihabitans</taxon>
    </lineage>
</organism>
<dbReference type="CDD" id="cd01392">
    <property type="entry name" value="HTH_LacI"/>
    <property type="match status" value="1"/>
</dbReference>
<dbReference type="Gene3D" id="1.10.260.40">
    <property type="entry name" value="lambda repressor-like DNA-binding domains"/>
    <property type="match status" value="1"/>
</dbReference>
<proteinExistence type="predicted"/>
<dbReference type="InterPro" id="IPR001761">
    <property type="entry name" value="Peripla_BP/Lac1_sug-bd_dom"/>
</dbReference>
<protein>
    <submittedName>
        <fullName evidence="5">LacI family DNA-binding transcriptional regulator</fullName>
    </submittedName>
</protein>
<dbReference type="PROSITE" id="PS50932">
    <property type="entry name" value="HTH_LACI_2"/>
    <property type="match status" value="1"/>
</dbReference>
<evidence type="ECO:0000313" key="6">
    <source>
        <dbReference type="Proteomes" id="UP001595616"/>
    </source>
</evidence>
<keyword evidence="2 5" id="KW-0238">DNA-binding</keyword>
<dbReference type="Pfam" id="PF00356">
    <property type="entry name" value="LacI"/>
    <property type="match status" value="1"/>
</dbReference>
<dbReference type="InterPro" id="IPR000843">
    <property type="entry name" value="HTH_LacI"/>
</dbReference>